<dbReference type="GO" id="GO:0000403">
    <property type="term" value="F:Y-form DNA binding"/>
    <property type="evidence" value="ECO:0007669"/>
    <property type="project" value="TreeGrafter"/>
</dbReference>
<evidence type="ECO:0000256" key="2">
    <source>
        <dbReference type="SAM" id="MobiDB-lite"/>
    </source>
</evidence>
<sequence>MALPTGSGKTFIMMHIIMEHLFGASSKSPSTTDQTEKAVLGKKGKALILVHKLDLVDQTLSTARRTFGNRVTIEVEQGQRTASGQADIIIASVPTLTHPDRLAKFNPSNFGLILVDEAHHAAAASWLRVLHHFNANIDTSSDPEYTEVADLAHPHDVPIIGFTASFIRWDKRQLRKVFREVPFYVPYRDLIRDNYLVPAVGAVARASLKLSEIKETGEEGDYNIDQLSEKVNESEVIDLVVRMWREKASDRRSTLVFCVCLDHLYNLQECFIRAGIDARSITGKTPVQERRQIMSDFGNGLFPVLLNCVVLTEGTDIPQIDCVFLARPTKSPGLLQQMIGRGLRPSPTTGKKDCLVIDIVDNESEIGSLDSIPELWSEIRKDMHGPRGGRNRKSRKSNRSKLEYQNQEV</sequence>
<dbReference type="Pfam" id="PF04851">
    <property type="entry name" value="ResIII"/>
    <property type="match status" value="1"/>
</dbReference>
<keyword evidence="1" id="KW-0378">Hydrolase</keyword>
<dbReference type="Gene3D" id="3.40.50.300">
    <property type="entry name" value="P-loop containing nucleotide triphosphate hydrolases"/>
    <property type="match status" value="2"/>
</dbReference>
<feature type="domain" description="Helicase ATP-binding" evidence="3">
    <location>
        <begin position="1"/>
        <end position="184"/>
    </location>
</feature>
<dbReference type="GO" id="GO:0070125">
    <property type="term" value="P:mitochondrial translational elongation"/>
    <property type="evidence" value="ECO:0007669"/>
    <property type="project" value="TreeGrafter"/>
</dbReference>
<dbReference type="SUPFAM" id="SSF52540">
    <property type="entry name" value="P-loop containing nucleoside triphosphate hydrolases"/>
    <property type="match status" value="1"/>
</dbReference>
<keyword evidence="1" id="KW-0067">ATP-binding</keyword>
<keyword evidence="1" id="KW-0347">Helicase</keyword>
<dbReference type="InterPro" id="IPR014001">
    <property type="entry name" value="Helicase_ATP-bd"/>
</dbReference>
<name>A0AAX4JRF6_9TREE</name>
<dbReference type="InterPro" id="IPR050742">
    <property type="entry name" value="Helicase_Restrict-Modif_Enz"/>
</dbReference>
<evidence type="ECO:0000313" key="5">
    <source>
        <dbReference type="EMBL" id="WWC87483.1"/>
    </source>
</evidence>
<dbReference type="SMART" id="SM00490">
    <property type="entry name" value="HELICc"/>
    <property type="match status" value="1"/>
</dbReference>
<dbReference type="GO" id="GO:0005759">
    <property type="term" value="C:mitochondrial matrix"/>
    <property type="evidence" value="ECO:0007669"/>
    <property type="project" value="TreeGrafter"/>
</dbReference>
<dbReference type="GeneID" id="91093045"/>
<dbReference type="Pfam" id="PF00271">
    <property type="entry name" value="Helicase_C"/>
    <property type="match status" value="1"/>
</dbReference>
<dbReference type="InterPro" id="IPR001650">
    <property type="entry name" value="Helicase_C-like"/>
</dbReference>
<accession>A0AAX4JRF6</accession>
<dbReference type="InterPro" id="IPR027417">
    <property type="entry name" value="P-loop_NTPase"/>
</dbReference>
<keyword evidence="1" id="KW-0547">Nucleotide-binding</keyword>
<evidence type="ECO:0000259" key="4">
    <source>
        <dbReference type="PROSITE" id="PS51194"/>
    </source>
</evidence>
<dbReference type="GO" id="GO:0061749">
    <property type="term" value="F:forked DNA-dependent helicase activity"/>
    <property type="evidence" value="ECO:0007669"/>
    <property type="project" value="TreeGrafter"/>
</dbReference>
<evidence type="ECO:0000259" key="3">
    <source>
        <dbReference type="PROSITE" id="PS51192"/>
    </source>
</evidence>
<dbReference type="SMART" id="SM00487">
    <property type="entry name" value="DEXDc"/>
    <property type="match status" value="1"/>
</dbReference>
<dbReference type="PANTHER" id="PTHR47396">
    <property type="entry name" value="TYPE I RESTRICTION ENZYME ECOKI R PROTEIN"/>
    <property type="match status" value="1"/>
</dbReference>
<evidence type="ECO:0000313" key="6">
    <source>
        <dbReference type="Proteomes" id="UP001355207"/>
    </source>
</evidence>
<dbReference type="GO" id="GO:0005524">
    <property type="term" value="F:ATP binding"/>
    <property type="evidence" value="ECO:0007669"/>
    <property type="project" value="InterPro"/>
</dbReference>
<proteinExistence type="predicted"/>
<dbReference type="CDD" id="cd18799">
    <property type="entry name" value="SF2_C_EcoAI-like"/>
    <property type="match status" value="1"/>
</dbReference>
<protein>
    <submittedName>
        <fullName evidence="5">Uncharacterized protein</fullName>
    </submittedName>
</protein>
<evidence type="ECO:0000256" key="1">
    <source>
        <dbReference type="ARBA" id="ARBA00022806"/>
    </source>
</evidence>
<reference evidence="5 6" key="1">
    <citation type="submission" date="2024-01" db="EMBL/GenBank/DDBJ databases">
        <title>Comparative genomics of Cryptococcus and Kwoniella reveals pathogenesis evolution and contrasting modes of karyotype evolution via chromosome fusion or intercentromeric recombination.</title>
        <authorList>
            <person name="Coelho M.A."/>
            <person name="David-Palma M."/>
            <person name="Shea T."/>
            <person name="Bowers K."/>
            <person name="McGinley-Smith S."/>
            <person name="Mohammad A.W."/>
            <person name="Gnirke A."/>
            <person name="Yurkov A.M."/>
            <person name="Nowrousian M."/>
            <person name="Sun S."/>
            <person name="Cuomo C.A."/>
            <person name="Heitman J."/>
        </authorList>
    </citation>
    <scope>NUCLEOTIDE SEQUENCE [LARGE SCALE GENOMIC DNA]</scope>
    <source>
        <strain evidence="5 6">CBS 6074</strain>
    </source>
</reference>
<feature type="region of interest" description="Disordered" evidence="2">
    <location>
        <begin position="380"/>
        <end position="409"/>
    </location>
</feature>
<dbReference type="Proteomes" id="UP001355207">
    <property type="component" value="Chromosome 3"/>
</dbReference>
<dbReference type="EMBL" id="CP144100">
    <property type="protein sequence ID" value="WWC87483.1"/>
    <property type="molecule type" value="Genomic_DNA"/>
</dbReference>
<dbReference type="GO" id="GO:0036121">
    <property type="term" value="F:double-stranded DNA helicase activity"/>
    <property type="evidence" value="ECO:0007669"/>
    <property type="project" value="TreeGrafter"/>
</dbReference>
<dbReference type="AlphaFoldDB" id="A0AAX4JRF6"/>
<dbReference type="InterPro" id="IPR006935">
    <property type="entry name" value="Helicase/UvrB_N"/>
</dbReference>
<keyword evidence="6" id="KW-1185">Reference proteome</keyword>
<feature type="domain" description="Helicase C-terminal" evidence="4">
    <location>
        <begin position="223"/>
        <end position="409"/>
    </location>
</feature>
<dbReference type="GO" id="GO:0016787">
    <property type="term" value="F:hydrolase activity"/>
    <property type="evidence" value="ECO:0007669"/>
    <property type="project" value="InterPro"/>
</dbReference>
<dbReference type="RefSeq" id="XP_066074246.1">
    <property type="nucleotide sequence ID" value="XM_066218149.1"/>
</dbReference>
<dbReference type="GO" id="GO:0032042">
    <property type="term" value="P:mitochondrial DNA metabolic process"/>
    <property type="evidence" value="ECO:0007669"/>
    <property type="project" value="TreeGrafter"/>
</dbReference>
<gene>
    <name evidence="5" type="ORF">L201_002373</name>
</gene>
<dbReference type="PROSITE" id="PS51194">
    <property type="entry name" value="HELICASE_CTER"/>
    <property type="match status" value="1"/>
</dbReference>
<dbReference type="PANTHER" id="PTHR47396:SF1">
    <property type="entry name" value="ATP-DEPENDENT HELICASE IRC3-RELATED"/>
    <property type="match status" value="1"/>
</dbReference>
<dbReference type="PROSITE" id="PS51192">
    <property type="entry name" value="HELICASE_ATP_BIND_1"/>
    <property type="match status" value="1"/>
</dbReference>
<organism evidence="5 6">
    <name type="scientific">Kwoniella dendrophila CBS 6074</name>
    <dbReference type="NCBI Taxonomy" id="1295534"/>
    <lineage>
        <taxon>Eukaryota</taxon>
        <taxon>Fungi</taxon>
        <taxon>Dikarya</taxon>
        <taxon>Basidiomycota</taxon>
        <taxon>Agaricomycotina</taxon>
        <taxon>Tremellomycetes</taxon>
        <taxon>Tremellales</taxon>
        <taxon>Cryptococcaceae</taxon>
        <taxon>Kwoniella</taxon>
    </lineage>
</organism>
<feature type="compositionally biased region" description="Basic residues" evidence="2">
    <location>
        <begin position="387"/>
        <end position="399"/>
    </location>
</feature>